<dbReference type="PhylomeDB" id="A0A068U3M9"/>
<organism evidence="2 3">
    <name type="scientific">Coffea canephora</name>
    <name type="common">Robusta coffee</name>
    <dbReference type="NCBI Taxonomy" id="49390"/>
    <lineage>
        <taxon>Eukaryota</taxon>
        <taxon>Viridiplantae</taxon>
        <taxon>Streptophyta</taxon>
        <taxon>Embryophyta</taxon>
        <taxon>Tracheophyta</taxon>
        <taxon>Spermatophyta</taxon>
        <taxon>Magnoliopsida</taxon>
        <taxon>eudicotyledons</taxon>
        <taxon>Gunneridae</taxon>
        <taxon>Pentapetalae</taxon>
        <taxon>asterids</taxon>
        <taxon>lamiids</taxon>
        <taxon>Gentianales</taxon>
        <taxon>Rubiaceae</taxon>
        <taxon>Ixoroideae</taxon>
        <taxon>Gardenieae complex</taxon>
        <taxon>Bertiereae - Coffeeae clade</taxon>
        <taxon>Coffeeae</taxon>
        <taxon>Coffea</taxon>
    </lineage>
</organism>
<feature type="signal peptide" evidence="1">
    <location>
        <begin position="1"/>
        <end position="22"/>
    </location>
</feature>
<dbReference type="Gramene" id="CDP02937">
    <property type="protein sequence ID" value="CDP02937"/>
    <property type="gene ID" value="GSCOC_T00041365001"/>
</dbReference>
<name>A0A068U3M9_COFCA</name>
<sequence length="78" mass="8849">MAYLHHFCFLLSLPLLINCTNAATLTIRNQCPYTVWAAAVPGGGRRLDRGQTWTLNVAPHRAQARIWARTKCTFNLEH</sequence>
<dbReference type="PROSITE" id="PS51367">
    <property type="entry name" value="THAUMATIN_2"/>
    <property type="match status" value="1"/>
</dbReference>
<dbReference type="InterPro" id="IPR001938">
    <property type="entry name" value="Thaumatin"/>
</dbReference>
<accession>A0A068U3M9</accession>
<protein>
    <recommendedName>
        <fullName evidence="4">Thaumatin-like protein</fullName>
    </recommendedName>
</protein>
<dbReference type="EMBL" id="HG739093">
    <property type="protein sequence ID" value="CDP02937.1"/>
    <property type="molecule type" value="Genomic_DNA"/>
</dbReference>
<dbReference type="PIRSF" id="PIRSF002703">
    <property type="entry name" value="Thaumatin"/>
    <property type="match status" value="1"/>
</dbReference>
<dbReference type="SUPFAM" id="SSF49870">
    <property type="entry name" value="Osmotin, thaumatin-like protein"/>
    <property type="match status" value="1"/>
</dbReference>
<keyword evidence="1" id="KW-0732">Signal</keyword>
<evidence type="ECO:0000256" key="1">
    <source>
        <dbReference type="SAM" id="SignalP"/>
    </source>
</evidence>
<dbReference type="AlphaFoldDB" id="A0A068U3M9"/>
<evidence type="ECO:0008006" key="4">
    <source>
        <dbReference type="Google" id="ProtNLM"/>
    </source>
</evidence>
<dbReference type="PANTHER" id="PTHR31048">
    <property type="entry name" value="OS03G0233200 PROTEIN"/>
    <property type="match status" value="1"/>
</dbReference>
<dbReference type="PRINTS" id="PR00347">
    <property type="entry name" value="THAUMATIN"/>
</dbReference>
<dbReference type="Gene3D" id="2.60.110.10">
    <property type="entry name" value="Thaumatin"/>
    <property type="match status" value="1"/>
</dbReference>
<dbReference type="Pfam" id="PF00314">
    <property type="entry name" value="Thaumatin"/>
    <property type="match status" value="1"/>
</dbReference>
<gene>
    <name evidence="2" type="ORF">GSCOC_T00041365001</name>
</gene>
<dbReference type="InParanoid" id="A0A068U3M9"/>
<dbReference type="STRING" id="49390.A0A068U3M9"/>
<dbReference type="OrthoDB" id="430315at2759"/>
<feature type="chain" id="PRO_5001654460" description="Thaumatin-like protein" evidence="1">
    <location>
        <begin position="23"/>
        <end position="78"/>
    </location>
</feature>
<evidence type="ECO:0000313" key="3">
    <source>
        <dbReference type="Proteomes" id="UP000295252"/>
    </source>
</evidence>
<reference evidence="3" key="1">
    <citation type="journal article" date="2014" name="Science">
        <title>The coffee genome provides insight into the convergent evolution of caffeine biosynthesis.</title>
        <authorList>
            <person name="Denoeud F."/>
            <person name="Carretero-Paulet L."/>
            <person name="Dereeper A."/>
            <person name="Droc G."/>
            <person name="Guyot R."/>
            <person name="Pietrella M."/>
            <person name="Zheng C."/>
            <person name="Alberti A."/>
            <person name="Anthony F."/>
            <person name="Aprea G."/>
            <person name="Aury J.M."/>
            <person name="Bento P."/>
            <person name="Bernard M."/>
            <person name="Bocs S."/>
            <person name="Campa C."/>
            <person name="Cenci A."/>
            <person name="Combes M.C."/>
            <person name="Crouzillat D."/>
            <person name="Da Silva C."/>
            <person name="Daddiego L."/>
            <person name="De Bellis F."/>
            <person name="Dussert S."/>
            <person name="Garsmeur O."/>
            <person name="Gayraud T."/>
            <person name="Guignon V."/>
            <person name="Jahn K."/>
            <person name="Jamilloux V."/>
            <person name="Joet T."/>
            <person name="Labadie K."/>
            <person name="Lan T."/>
            <person name="Leclercq J."/>
            <person name="Lepelley M."/>
            <person name="Leroy T."/>
            <person name="Li L.T."/>
            <person name="Librado P."/>
            <person name="Lopez L."/>
            <person name="Munoz A."/>
            <person name="Noel B."/>
            <person name="Pallavicini A."/>
            <person name="Perrotta G."/>
            <person name="Poncet V."/>
            <person name="Pot D."/>
            <person name="Priyono X."/>
            <person name="Rigoreau M."/>
            <person name="Rouard M."/>
            <person name="Rozas J."/>
            <person name="Tranchant-Dubreuil C."/>
            <person name="VanBuren R."/>
            <person name="Zhang Q."/>
            <person name="Andrade A.C."/>
            <person name="Argout X."/>
            <person name="Bertrand B."/>
            <person name="de Kochko A."/>
            <person name="Graziosi G."/>
            <person name="Henry R.J."/>
            <person name="Jayarama X."/>
            <person name="Ming R."/>
            <person name="Nagai C."/>
            <person name="Rounsley S."/>
            <person name="Sankoff D."/>
            <person name="Giuliano G."/>
            <person name="Albert V.A."/>
            <person name="Wincker P."/>
            <person name="Lashermes P."/>
        </authorList>
    </citation>
    <scope>NUCLEOTIDE SEQUENCE [LARGE SCALE GENOMIC DNA]</scope>
    <source>
        <strain evidence="3">cv. DH200-94</strain>
    </source>
</reference>
<proteinExistence type="predicted"/>
<evidence type="ECO:0000313" key="2">
    <source>
        <dbReference type="EMBL" id="CDP02937.1"/>
    </source>
</evidence>
<dbReference type="Proteomes" id="UP000295252">
    <property type="component" value="Chromosome VIII"/>
</dbReference>
<keyword evidence="3" id="KW-1185">Reference proteome</keyword>
<dbReference type="InterPro" id="IPR037176">
    <property type="entry name" value="Osmotin/thaumatin-like_sf"/>
</dbReference>
<dbReference type="OMA" id="KPARIWA"/>